<sequence>MELLLLLCFKVLAQILGSKGCLREERTALLDIKAFLNAYNDSTLELRLSTWVNDPTSDCCKWNHVKCDPFTNHVVKLYLQDLHVNPHSVLQYNNHSMEVSIDFSLFQNFKELRSLNLSQGGFQRLIHTEGTIYWI</sequence>
<gene>
    <name evidence="1" type="ORF">L6164_000252</name>
</gene>
<reference evidence="1 2" key="1">
    <citation type="journal article" date="2022" name="DNA Res.">
        <title>Chromosomal-level genome assembly of the orchid tree Bauhinia variegata (Leguminosae; Cercidoideae) supports the allotetraploid origin hypothesis of Bauhinia.</title>
        <authorList>
            <person name="Zhong Y."/>
            <person name="Chen Y."/>
            <person name="Zheng D."/>
            <person name="Pang J."/>
            <person name="Liu Y."/>
            <person name="Luo S."/>
            <person name="Meng S."/>
            <person name="Qian L."/>
            <person name="Wei D."/>
            <person name="Dai S."/>
            <person name="Zhou R."/>
        </authorList>
    </citation>
    <scope>NUCLEOTIDE SEQUENCE [LARGE SCALE GENOMIC DNA]</scope>
    <source>
        <strain evidence="1">BV-YZ2020</strain>
    </source>
</reference>
<evidence type="ECO:0000313" key="1">
    <source>
        <dbReference type="EMBL" id="KAI4356213.1"/>
    </source>
</evidence>
<organism evidence="1 2">
    <name type="scientific">Bauhinia variegata</name>
    <name type="common">Purple orchid tree</name>
    <name type="synonym">Phanera variegata</name>
    <dbReference type="NCBI Taxonomy" id="167791"/>
    <lineage>
        <taxon>Eukaryota</taxon>
        <taxon>Viridiplantae</taxon>
        <taxon>Streptophyta</taxon>
        <taxon>Embryophyta</taxon>
        <taxon>Tracheophyta</taxon>
        <taxon>Spermatophyta</taxon>
        <taxon>Magnoliopsida</taxon>
        <taxon>eudicotyledons</taxon>
        <taxon>Gunneridae</taxon>
        <taxon>Pentapetalae</taxon>
        <taxon>rosids</taxon>
        <taxon>fabids</taxon>
        <taxon>Fabales</taxon>
        <taxon>Fabaceae</taxon>
        <taxon>Cercidoideae</taxon>
        <taxon>Cercideae</taxon>
        <taxon>Bauhiniinae</taxon>
        <taxon>Bauhinia</taxon>
    </lineage>
</organism>
<comment type="caution">
    <text evidence="1">The sequence shown here is derived from an EMBL/GenBank/DDBJ whole genome shotgun (WGS) entry which is preliminary data.</text>
</comment>
<proteinExistence type="predicted"/>
<protein>
    <submittedName>
        <fullName evidence="1">Uncharacterized protein</fullName>
    </submittedName>
</protein>
<keyword evidence="2" id="KW-1185">Reference proteome</keyword>
<accession>A0ACB9Q5V8</accession>
<dbReference type="Proteomes" id="UP000828941">
    <property type="component" value="Chromosome 1"/>
</dbReference>
<evidence type="ECO:0000313" key="2">
    <source>
        <dbReference type="Proteomes" id="UP000828941"/>
    </source>
</evidence>
<name>A0ACB9Q5V8_BAUVA</name>
<dbReference type="EMBL" id="CM039426">
    <property type="protein sequence ID" value="KAI4356213.1"/>
    <property type="molecule type" value="Genomic_DNA"/>
</dbReference>